<proteinExistence type="predicted"/>
<accession>A0A0N0BDN1</accession>
<name>A0A0N0BDN1_9HYME</name>
<dbReference type="AlphaFoldDB" id="A0A0N0BDN1"/>
<dbReference type="OrthoDB" id="8190314at2759"/>
<protein>
    <submittedName>
        <fullName evidence="2">Uncharacterized protein</fullName>
    </submittedName>
</protein>
<evidence type="ECO:0000313" key="2">
    <source>
        <dbReference type="EMBL" id="KOX70341.1"/>
    </source>
</evidence>
<keyword evidence="3" id="KW-1185">Reference proteome</keyword>
<dbReference type="EMBL" id="KQ435863">
    <property type="protein sequence ID" value="KOX70341.1"/>
    <property type="molecule type" value="Genomic_DNA"/>
</dbReference>
<dbReference type="Proteomes" id="UP000053105">
    <property type="component" value="Unassembled WGS sequence"/>
</dbReference>
<evidence type="ECO:0000313" key="3">
    <source>
        <dbReference type="Proteomes" id="UP000053105"/>
    </source>
</evidence>
<feature type="compositionally biased region" description="Basic and acidic residues" evidence="1">
    <location>
        <begin position="187"/>
        <end position="210"/>
    </location>
</feature>
<dbReference type="STRING" id="166423.A0A0N0BDN1"/>
<reference evidence="2 3" key="1">
    <citation type="submission" date="2015-07" db="EMBL/GenBank/DDBJ databases">
        <title>The genome of Melipona quadrifasciata.</title>
        <authorList>
            <person name="Pan H."/>
            <person name="Kapheim K."/>
        </authorList>
    </citation>
    <scope>NUCLEOTIDE SEQUENCE [LARGE SCALE GENOMIC DNA]</scope>
    <source>
        <strain evidence="2">0111107301</strain>
        <tissue evidence="2">Whole body</tissue>
    </source>
</reference>
<organism evidence="2 3">
    <name type="scientific">Melipona quadrifasciata</name>
    <dbReference type="NCBI Taxonomy" id="166423"/>
    <lineage>
        <taxon>Eukaryota</taxon>
        <taxon>Metazoa</taxon>
        <taxon>Ecdysozoa</taxon>
        <taxon>Arthropoda</taxon>
        <taxon>Hexapoda</taxon>
        <taxon>Insecta</taxon>
        <taxon>Pterygota</taxon>
        <taxon>Neoptera</taxon>
        <taxon>Endopterygota</taxon>
        <taxon>Hymenoptera</taxon>
        <taxon>Apocrita</taxon>
        <taxon>Aculeata</taxon>
        <taxon>Apoidea</taxon>
        <taxon>Anthophila</taxon>
        <taxon>Apidae</taxon>
        <taxon>Melipona</taxon>
    </lineage>
</organism>
<gene>
    <name evidence="2" type="ORF">WN51_04744</name>
</gene>
<feature type="region of interest" description="Disordered" evidence="1">
    <location>
        <begin position="174"/>
        <end position="226"/>
    </location>
</feature>
<sequence length="280" mass="31866">MRESPTLTFEREVVRRILKRAVTSCLVIVFRREKIPWIAKNNEKKDWKRRLYDYTPLGRKRERRSKDRRCSEENMGVKEGTVRKMIGDGLSVNLCSNEQILEITGDGCDISVSRNRGSVKVVGDGCRLRIDQNMGDVEYTGDGGQVLLGPKSVRDKVKYHGDGGRIRFDVELRMRSRKSGGSSKANEAGRKLDEEERGKDAPEKESERGERKQRRKEKRSDADSKGERLARTKIVTTLAYDEKIVKKWFTSQGAATVKTLNGATFVKIVPKQTKTKVEGN</sequence>
<evidence type="ECO:0000256" key="1">
    <source>
        <dbReference type="SAM" id="MobiDB-lite"/>
    </source>
</evidence>